<evidence type="ECO:0000259" key="2">
    <source>
        <dbReference type="Pfam" id="PF03732"/>
    </source>
</evidence>
<reference evidence="4" key="2">
    <citation type="submission" date="2025-08" db="UniProtKB">
        <authorList>
            <consortium name="RefSeq"/>
        </authorList>
    </citation>
    <scope>IDENTIFICATION</scope>
</reference>
<feature type="compositionally biased region" description="Low complexity" evidence="1">
    <location>
        <begin position="135"/>
        <end position="145"/>
    </location>
</feature>
<evidence type="ECO:0000313" key="3">
    <source>
        <dbReference type="Proteomes" id="UP000694930"/>
    </source>
</evidence>
<feature type="domain" description="Retrotransposon gag" evidence="2">
    <location>
        <begin position="12"/>
        <end position="80"/>
    </location>
</feature>
<name>A0ABM1G1H2_SOLPN</name>
<feature type="region of interest" description="Disordered" evidence="1">
    <location>
        <begin position="116"/>
        <end position="145"/>
    </location>
</feature>
<dbReference type="RefSeq" id="XP_015064593.1">
    <property type="nucleotide sequence ID" value="XM_015209107.1"/>
</dbReference>
<keyword evidence="3" id="KW-1185">Reference proteome</keyword>
<dbReference type="Proteomes" id="UP000694930">
    <property type="component" value="Chromosome 2"/>
</dbReference>
<reference evidence="3" key="1">
    <citation type="journal article" date="2014" name="Nat. Genet.">
        <title>The genome of the stress-tolerant wild tomato species Solanum pennellii.</title>
        <authorList>
            <person name="Bolger A."/>
            <person name="Scossa F."/>
            <person name="Bolger M.E."/>
            <person name="Lanz C."/>
            <person name="Maumus F."/>
            <person name="Tohge T."/>
            <person name="Quesneville H."/>
            <person name="Alseekh S."/>
            <person name="Sorensen I."/>
            <person name="Lichtenstein G."/>
            <person name="Fich E.A."/>
            <person name="Conte M."/>
            <person name="Keller H."/>
            <person name="Schneeberger K."/>
            <person name="Schwacke R."/>
            <person name="Ofner I."/>
            <person name="Vrebalov J."/>
            <person name="Xu Y."/>
            <person name="Osorio S."/>
            <person name="Aflitos S.A."/>
            <person name="Schijlen E."/>
            <person name="Jimenez-Gomez J.M."/>
            <person name="Ryngajllo M."/>
            <person name="Kimura S."/>
            <person name="Kumar R."/>
            <person name="Koenig D."/>
            <person name="Headland L.R."/>
            <person name="Maloof J.N."/>
            <person name="Sinha N."/>
            <person name="van Ham R.C."/>
            <person name="Lankhorst R.K."/>
            <person name="Mao L."/>
            <person name="Vogel A."/>
            <person name="Arsova B."/>
            <person name="Panstruga R."/>
            <person name="Fei Z."/>
            <person name="Rose J.K."/>
            <person name="Zamir D."/>
            <person name="Carrari F."/>
            <person name="Giovannoni J.J."/>
            <person name="Weigel D."/>
            <person name="Usadel B."/>
            <person name="Fernie A.R."/>
        </authorList>
    </citation>
    <scope>NUCLEOTIDE SEQUENCE [LARGE SCALE GENOMIC DNA]</scope>
    <source>
        <strain evidence="3">cv. LA0716</strain>
    </source>
</reference>
<accession>A0ABM1G1H2</accession>
<dbReference type="InterPro" id="IPR005162">
    <property type="entry name" value="Retrotrans_gag_dom"/>
</dbReference>
<organism evidence="3 4">
    <name type="scientific">Solanum pennellii</name>
    <name type="common">Tomato</name>
    <name type="synonym">Lycopersicon pennellii</name>
    <dbReference type="NCBI Taxonomy" id="28526"/>
    <lineage>
        <taxon>Eukaryota</taxon>
        <taxon>Viridiplantae</taxon>
        <taxon>Streptophyta</taxon>
        <taxon>Embryophyta</taxon>
        <taxon>Tracheophyta</taxon>
        <taxon>Spermatophyta</taxon>
        <taxon>Magnoliopsida</taxon>
        <taxon>eudicotyledons</taxon>
        <taxon>Gunneridae</taxon>
        <taxon>Pentapetalae</taxon>
        <taxon>asterids</taxon>
        <taxon>lamiids</taxon>
        <taxon>Solanales</taxon>
        <taxon>Solanaceae</taxon>
        <taxon>Solanoideae</taxon>
        <taxon>Solaneae</taxon>
        <taxon>Solanum</taxon>
        <taxon>Solanum subgen. Lycopersicon</taxon>
    </lineage>
</organism>
<sequence length="145" mass="17145">MWKDRQALGGVLVTWELFKTTFLQRFFLREMREDKVEEFINLKQGSMTVKEYSVKFVKLSRYVTSLISNIRDEMSRSLTGITGDLEKKCGSLMLHDNMDLFRLMVHVQQVEESWKKRRIHDTRRPKPHDQEIPSNGGNRNNVGVR</sequence>
<proteinExistence type="predicted"/>
<gene>
    <name evidence="4" type="primary">LOC107009767</name>
</gene>
<evidence type="ECO:0000313" key="4">
    <source>
        <dbReference type="RefSeq" id="XP_015064593.1"/>
    </source>
</evidence>
<evidence type="ECO:0000256" key="1">
    <source>
        <dbReference type="SAM" id="MobiDB-lite"/>
    </source>
</evidence>
<protein>
    <submittedName>
        <fullName evidence="4">Uncharacterized protein LOC107009767</fullName>
    </submittedName>
</protein>
<dbReference type="GeneID" id="107009767"/>
<dbReference type="Pfam" id="PF03732">
    <property type="entry name" value="Retrotrans_gag"/>
    <property type="match status" value="1"/>
</dbReference>
<feature type="compositionally biased region" description="Basic and acidic residues" evidence="1">
    <location>
        <begin position="122"/>
        <end position="131"/>
    </location>
</feature>